<feature type="region of interest" description="Disordered" evidence="1">
    <location>
        <begin position="25"/>
        <end position="48"/>
    </location>
</feature>
<evidence type="ECO:0000256" key="1">
    <source>
        <dbReference type="SAM" id="MobiDB-lite"/>
    </source>
</evidence>
<dbReference type="AlphaFoldDB" id="A0A4R2R161"/>
<accession>A0A4R2R161</accession>
<evidence type="ECO:0000313" key="2">
    <source>
        <dbReference type="EMBL" id="TCP55218.1"/>
    </source>
</evidence>
<protein>
    <submittedName>
        <fullName evidence="2">Uncharacterized protein</fullName>
    </submittedName>
</protein>
<dbReference type="EMBL" id="SLXQ01000002">
    <property type="protein sequence ID" value="TCP55218.1"/>
    <property type="molecule type" value="Genomic_DNA"/>
</dbReference>
<organism evidence="2 3">
    <name type="scientific">Tamaricihabitans halophyticus</name>
    <dbReference type="NCBI Taxonomy" id="1262583"/>
    <lineage>
        <taxon>Bacteria</taxon>
        <taxon>Bacillati</taxon>
        <taxon>Actinomycetota</taxon>
        <taxon>Actinomycetes</taxon>
        <taxon>Pseudonocardiales</taxon>
        <taxon>Pseudonocardiaceae</taxon>
        <taxon>Tamaricihabitans</taxon>
    </lineage>
</organism>
<sequence length="77" mass="8437">MHRFAKGWATLCALRANESLGDVGADQRNRFPWPVKGPATGSVKGSVKSGIRQGDLTHCLAGHKPGRWNVVQRHKHP</sequence>
<dbReference type="Proteomes" id="UP000294911">
    <property type="component" value="Unassembled WGS sequence"/>
</dbReference>
<comment type="caution">
    <text evidence="2">The sequence shown here is derived from an EMBL/GenBank/DDBJ whole genome shotgun (WGS) entry which is preliminary data.</text>
</comment>
<evidence type="ECO:0000313" key="3">
    <source>
        <dbReference type="Proteomes" id="UP000294911"/>
    </source>
</evidence>
<keyword evidence="3" id="KW-1185">Reference proteome</keyword>
<reference evidence="2 3" key="1">
    <citation type="submission" date="2019-03" db="EMBL/GenBank/DDBJ databases">
        <title>Genomic Encyclopedia of Type Strains, Phase IV (KMG-IV): sequencing the most valuable type-strain genomes for metagenomic binning, comparative biology and taxonomic classification.</title>
        <authorList>
            <person name="Goeker M."/>
        </authorList>
    </citation>
    <scope>NUCLEOTIDE SEQUENCE [LARGE SCALE GENOMIC DNA]</scope>
    <source>
        <strain evidence="2 3">DSM 45765</strain>
    </source>
</reference>
<proteinExistence type="predicted"/>
<name>A0A4R2R161_9PSEU</name>
<gene>
    <name evidence="2" type="ORF">EV191_102430</name>
</gene>